<protein>
    <submittedName>
        <fullName evidence="6">DNA recombination protein RmuC</fullName>
    </submittedName>
</protein>
<evidence type="ECO:0000256" key="1">
    <source>
        <dbReference type="ARBA" id="ARBA00003416"/>
    </source>
</evidence>
<evidence type="ECO:0000256" key="3">
    <source>
        <dbReference type="ARBA" id="ARBA00023054"/>
    </source>
</evidence>
<feature type="compositionally biased region" description="Basic and acidic residues" evidence="5">
    <location>
        <begin position="457"/>
        <end position="469"/>
    </location>
</feature>
<dbReference type="Pfam" id="PF02646">
    <property type="entry name" value="RmuC"/>
    <property type="match status" value="1"/>
</dbReference>
<dbReference type="Proteomes" id="UP000584931">
    <property type="component" value="Unassembled WGS sequence"/>
</dbReference>
<dbReference type="InterPro" id="IPR003798">
    <property type="entry name" value="DNA_recombination_RmuC"/>
</dbReference>
<comment type="caution">
    <text evidence="6">The sequence shown here is derived from an EMBL/GenBank/DDBJ whole genome shotgun (WGS) entry which is preliminary data.</text>
</comment>
<feature type="compositionally biased region" description="Basic and acidic residues" evidence="5">
    <location>
        <begin position="381"/>
        <end position="393"/>
    </location>
</feature>
<keyword evidence="3" id="KW-0175">Coiled coil</keyword>
<evidence type="ECO:0000313" key="7">
    <source>
        <dbReference type="Proteomes" id="UP000584931"/>
    </source>
</evidence>
<comment type="function">
    <text evidence="1">Involved in DNA recombination.</text>
</comment>
<feature type="compositionally biased region" description="Basic and acidic residues" evidence="5">
    <location>
        <begin position="437"/>
        <end position="447"/>
    </location>
</feature>
<dbReference type="RefSeq" id="WP_179810479.1">
    <property type="nucleotide sequence ID" value="NZ_JACCHL010000001.1"/>
</dbReference>
<keyword evidence="4" id="KW-0233">DNA recombination</keyword>
<feature type="region of interest" description="Disordered" evidence="5">
    <location>
        <begin position="379"/>
        <end position="469"/>
    </location>
</feature>
<proteinExistence type="inferred from homology"/>
<feature type="compositionally biased region" description="Low complexity" evidence="5">
    <location>
        <begin position="402"/>
        <end position="419"/>
    </location>
</feature>
<comment type="similarity">
    <text evidence="2">Belongs to the RmuC family.</text>
</comment>
<dbReference type="EMBL" id="JACCHL010000001">
    <property type="protein sequence ID" value="NYH53575.1"/>
    <property type="molecule type" value="Genomic_DNA"/>
</dbReference>
<evidence type="ECO:0000256" key="5">
    <source>
        <dbReference type="SAM" id="MobiDB-lite"/>
    </source>
</evidence>
<dbReference type="GO" id="GO:0006310">
    <property type="term" value="P:DNA recombination"/>
    <property type="evidence" value="ECO:0007669"/>
    <property type="project" value="UniProtKB-KW"/>
</dbReference>
<gene>
    <name evidence="6" type="ORF">HNR06_003164</name>
</gene>
<dbReference type="PANTHER" id="PTHR30563">
    <property type="entry name" value="DNA RECOMBINATION PROTEIN RMUC"/>
    <property type="match status" value="1"/>
</dbReference>
<dbReference type="AlphaFoldDB" id="A0A7Y9XF28"/>
<sequence length="469" mass="50602">MNGLVLVLVLLIGLAVGAAMGWALARARDAETRAEARAAQERAAYVEGQLADRFSALSAQALDQTNQRFLELAEGRMRAVGAEAGGDLDERRRAVERMVEPLTETLNRVERQLREVDAGRAAAHAELAKQVEYVREGSERLREQTQSLVTALRRPEARGRWGELQLRRVAELAGMGPHCDFEEQATTRDGAQRPDMVVRLAGGKNIVVDSKVPLAAYLDAVEAGQDEATRHLRVHARHLRTHVDQLAAKSYWSSFTPAPEFVVLFIPGEAFLAPALEYDPELLEHAMARRVHIATPTTLISLLRTAQYAWQQEALSENARAVFDLGKQLHERLGTLGGHVEGLGRALTRTVGAYNQTVGSLESRVLVTARRFGELGLVDGELDRPSGVEERPRTVAAPELSDPGARAPDAGRGADSDGGVPHSGGGASRSDGVAPRADGKAPGRDGIQHVGNGHAGPSREERGESVHGP</sequence>
<dbReference type="PANTHER" id="PTHR30563:SF0">
    <property type="entry name" value="DNA RECOMBINATION PROTEIN RMUC"/>
    <property type="match status" value="1"/>
</dbReference>
<name>A0A7Y9XF28_9ACTN</name>
<evidence type="ECO:0000256" key="2">
    <source>
        <dbReference type="ARBA" id="ARBA00009840"/>
    </source>
</evidence>
<organism evidence="6 7">
    <name type="scientific">Nocardiopsis sinuspersici</name>
    <dbReference type="NCBI Taxonomy" id="501010"/>
    <lineage>
        <taxon>Bacteria</taxon>
        <taxon>Bacillati</taxon>
        <taxon>Actinomycetota</taxon>
        <taxon>Actinomycetes</taxon>
        <taxon>Streptosporangiales</taxon>
        <taxon>Nocardiopsidaceae</taxon>
        <taxon>Nocardiopsis</taxon>
    </lineage>
</organism>
<evidence type="ECO:0000256" key="4">
    <source>
        <dbReference type="ARBA" id="ARBA00023172"/>
    </source>
</evidence>
<evidence type="ECO:0000313" key="6">
    <source>
        <dbReference type="EMBL" id="NYH53575.1"/>
    </source>
</evidence>
<accession>A0A7Y9XF28</accession>
<reference evidence="6 7" key="1">
    <citation type="submission" date="2020-07" db="EMBL/GenBank/DDBJ databases">
        <title>Sequencing the genomes of 1000 actinobacteria strains.</title>
        <authorList>
            <person name="Klenk H.-P."/>
        </authorList>
    </citation>
    <scope>NUCLEOTIDE SEQUENCE [LARGE SCALE GENOMIC DNA]</scope>
    <source>
        <strain evidence="6 7">DSM 45278</strain>
    </source>
</reference>